<dbReference type="RefSeq" id="WP_379997237.1">
    <property type="nucleotide sequence ID" value="NZ_JBHSGN010000078.1"/>
</dbReference>
<reference evidence="2" key="1">
    <citation type="journal article" date="2019" name="Int. J. Syst. Evol. Microbiol.">
        <title>The Global Catalogue of Microorganisms (GCM) 10K type strain sequencing project: providing services to taxonomists for standard genome sequencing and annotation.</title>
        <authorList>
            <consortium name="The Broad Institute Genomics Platform"/>
            <consortium name="The Broad Institute Genome Sequencing Center for Infectious Disease"/>
            <person name="Wu L."/>
            <person name="Ma J."/>
        </authorList>
    </citation>
    <scope>NUCLEOTIDE SEQUENCE [LARGE SCALE GENOMIC DNA]</scope>
    <source>
        <strain evidence="2">CCUG 66188</strain>
    </source>
</reference>
<evidence type="ECO:0000313" key="1">
    <source>
        <dbReference type="EMBL" id="MFC4674694.1"/>
    </source>
</evidence>
<sequence length="72" mass="8300">MSFFKDIDTRWKGKRIRIKKGHQRAGETAVFSHTLNGYDGFGLVFKSDEGKSGIFIRSRELDLIEIIKNELP</sequence>
<evidence type="ECO:0000313" key="2">
    <source>
        <dbReference type="Proteomes" id="UP001596023"/>
    </source>
</evidence>
<gene>
    <name evidence="1" type="ORF">ACFO6W_13400</name>
</gene>
<protein>
    <submittedName>
        <fullName evidence="1">Uncharacterized protein</fullName>
    </submittedName>
</protein>
<dbReference type="Proteomes" id="UP001596023">
    <property type="component" value="Unassembled WGS sequence"/>
</dbReference>
<dbReference type="EMBL" id="JBHSGN010000078">
    <property type="protein sequence ID" value="MFC4674694.1"/>
    <property type="molecule type" value="Genomic_DNA"/>
</dbReference>
<comment type="caution">
    <text evidence="1">The sequence shown here is derived from an EMBL/GenBank/DDBJ whole genome shotgun (WGS) entry which is preliminary data.</text>
</comment>
<proteinExistence type="predicted"/>
<organism evidence="1 2">
    <name type="scientific">Dysgonomonas termitidis</name>
    <dbReference type="NCBI Taxonomy" id="1516126"/>
    <lineage>
        <taxon>Bacteria</taxon>
        <taxon>Pseudomonadati</taxon>
        <taxon>Bacteroidota</taxon>
        <taxon>Bacteroidia</taxon>
        <taxon>Bacteroidales</taxon>
        <taxon>Dysgonomonadaceae</taxon>
        <taxon>Dysgonomonas</taxon>
    </lineage>
</organism>
<accession>A0ABV9KWT4</accession>
<keyword evidence="2" id="KW-1185">Reference proteome</keyword>
<name>A0ABV9KWT4_9BACT</name>